<reference evidence="1 2" key="1">
    <citation type="submission" date="2023-03" db="EMBL/GenBank/DDBJ databases">
        <title>High recombination rates correlate with genetic variation in Cardiocondyla obscurior ants.</title>
        <authorList>
            <person name="Errbii M."/>
        </authorList>
    </citation>
    <scope>NUCLEOTIDE SEQUENCE [LARGE SCALE GENOMIC DNA]</scope>
    <source>
        <strain evidence="1">Alpha-2009</strain>
        <tissue evidence="1">Whole body</tissue>
    </source>
</reference>
<keyword evidence="2" id="KW-1185">Reference proteome</keyword>
<dbReference type="Proteomes" id="UP001430953">
    <property type="component" value="Unassembled WGS sequence"/>
</dbReference>
<sequence length="129" mass="14219">MITDLPRFLTSILQLASGQQRQYYLLMRYRWNDFSPALLYCICSSLISSLGLCSFSARSCASAQCSCNASFALSLCSGILVACSCVLRDSSVRPVPQLGRNVLPMYIPASAMQRNRNLFNLDSLRGTTS</sequence>
<accession>A0AAW2GFS3</accession>
<dbReference type="AlphaFoldDB" id="A0AAW2GFS3"/>
<organism evidence="1 2">
    <name type="scientific">Cardiocondyla obscurior</name>
    <dbReference type="NCBI Taxonomy" id="286306"/>
    <lineage>
        <taxon>Eukaryota</taxon>
        <taxon>Metazoa</taxon>
        <taxon>Ecdysozoa</taxon>
        <taxon>Arthropoda</taxon>
        <taxon>Hexapoda</taxon>
        <taxon>Insecta</taxon>
        <taxon>Pterygota</taxon>
        <taxon>Neoptera</taxon>
        <taxon>Endopterygota</taxon>
        <taxon>Hymenoptera</taxon>
        <taxon>Apocrita</taxon>
        <taxon>Aculeata</taxon>
        <taxon>Formicoidea</taxon>
        <taxon>Formicidae</taxon>
        <taxon>Myrmicinae</taxon>
        <taxon>Cardiocondyla</taxon>
    </lineage>
</organism>
<protein>
    <submittedName>
        <fullName evidence="1">Uncharacterized protein</fullName>
    </submittedName>
</protein>
<evidence type="ECO:0000313" key="1">
    <source>
        <dbReference type="EMBL" id="KAL0126107.1"/>
    </source>
</evidence>
<comment type="caution">
    <text evidence="1">The sequence shown here is derived from an EMBL/GenBank/DDBJ whole genome shotgun (WGS) entry which is preliminary data.</text>
</comment>
<name>A0AAW2GFS3_9HYME</name>
<dbReference type="EMBL" id="JADYXP020000004">
    <property type="protein sequence ID" value="KAL0126107.1"/>
    <property type="molecule type" value="Genomic_DNA"/>
</dbReference>
<gene>
    <name evidence="1" type="ORF">PUN28_004911</name>
</gene>
<evidence type="ECO:0000313" key="2">
    <source>
        <dbReference type="Proteomes" id="UP001430953"/>
    </source>
</evidence>
<proteinExistence type="predicted"/>